<evidence type="ECO:0000256" key="1">
    <source>
        <dbReference type="ARBA" id="ARBA00007959"/>
    </source>
</evidence>
<dbReference type="Pfam" id="PF14975">
    <property type="entry name" value="DUF4512"/>
    <property type="match status" value="1"/>
</dbReference>
<evidence type="ECO:0000256" key="2">
    <source>
        <dbReference type="SAM" id="MobiDB-lite"/>
    </source>
</evidence>
<dbReference type="EMBL" id="AP029266">
    <property type="protein sequence ID" value="BFG00430.1"/>
    <property type="molecule type" value="Genomic_DNA"/>
</dbReference>
<sequence>MVCLPCFIIPLLLYIWHKFVQPILLRYWNPWEKKDAQGNVIKAGPDFPFECKGGVCPFVPGSKKASNADNATETTTTTETITATDGQEATTTTITTSSSSSTTNTATTLSSSSEPSLAETKKLI</sequence>
<feature type="compositionally biased region" description="Low complexity" evidence="2">
    <location>
        <begin position="71"/>
        <end position="113"/>
    </location>
</feature>
<feature type="signal peptide" evidence="3">
    <location>
        <begin position="1"/>
        <end position="22"/>
    </location>
</feature>
<dbReference type="PANTHER" id="PTHR13456">
    <property type="entry name" value="UPF0729 PROTEIN C18ORF32"/>
    <property type="match status" value="1"/>
</dbReference>
<feature type="chain" id="PRO_5043549537" evidence="3">
    <location>
        <begin position="23"/>
        <end position="124"/>
    </location>
</feature>
<keyword evidence="5" id="KW-1185">Reference proteome</keyword>
<dbReference type="InterPro" id="IPR026776">
    <property type="entry name" value="UPF0729_C18orf32-like"/>
</dbReference>
<dbReference type="AlphaFoldDB" id="A0AAU9FWB4"/>
<accession>A0AAU9FWB4</accession>
<keyword evidence="3" id="KW-0732">Signal</keyword>
<evidence type="ECO:0000313" key="4">
    <source>
        <dbReference type="EMBL" id="BFG00430.1"/>
    </source>
</evidence>
<evidence type="ECO:0000256" key="3">
    <source>
        <dbReference type="SAM" id="SignalP"/>
    </source>
</evidence>
<dbReference type="Proteomes" id="UP001500889">
    <property type="component" value="Chromosome A"/>
</dbReference>
<protein>
    <submittedName>
        <fullName evidence="4">Uncharacterized protein</fullName>
    </submittedName>
</protein>
<gene>
    <name evidence="4" type="ORF">DMAD_00436</name>
</gene>
<name>A0AAU9FWB4_DROMD</name>
<feature type="region of interest" description="Disordered" evidence="2">
    <location>
        <begin position="60"/>
        <end position="124"/>
    </location>
</feature>
<organism evidence="4 5">
    <name type="scientific">Drosophila madeirensis</name>
    <name type="common">Fruit fly</name>
    <dbReference type="NCBI Taxonomy" id="30013"/>
    <lineage>
        <taxon>Eukaryota</taxon>
        <taxon>Metazoa</taxon>
        <taxon>Ecdysozoa</taxon>
        <taxon>Arthropoda</taxon>
        <taxon>Hexapoda</taxon>
        <taxon>Insecta</taxon>
        <taxon>Pterygota</taxon>
        <taxon>Neoptera</taxon>
        <taxon>Endopterygota</taxon>
        <taxon>Diptera</taxon>
        <taxon>Brachycera</taxon>
        <taxon>Muscomorpha</taxon>
        <taxon>Ephydroidea</taxon>
        <taxon>Drosophilidae</taxon>
        <taxon>Drosophila</taxon>
        <taxon>Sophophora</taxon>
    </lineage>
</organism>
<evidence type="ECO:0000313" key="5">
    <source>
        <dbReference type="Proteomes" id="UP001500889"/>
    </source>
</evidence>
<comment type="similarity">
    <text evidence="1">Belongs to the UPF0729 family.</text>
</comment>
<reference evidence="4 5" key="1">
    <citation type="submission" date="2024-02" db="EMBL/GenBank/DDBJ databases">
        <title>A chromosome-level genome assembly of Drosophila madeirensis, a fruit fly species endemic to Madeira island.</title>
        <authorList>
            <person name="Tomihara K."/>
            <person name="Llopart A."/>
            <person name="Yamamoto D."/>
        </authorList>
    </citation>
    <scope>NUCLEOTIDE SEQUENCE [LARGE SCALE GENOMIC DNA]</scope>
    <source>
        <strain evidence="4 5">RF1</strain>
    </source>
</reference>
<proteinExistence type="inferred from homology"/>
<dbReference type="PANTHER" id="PTHR13456:SF0">
    <property type="entry name" value="UPF0729 PROTEIN C18ORF32"/>
    <property type="match status" value="1"/>
</dbReference>